<evidence type="ECO:0000313" key="5">
    <source>
        <dbReference type="Proteomes" id="UP000070188"/>
    </source>
</evidence>
<feature type="domain" description="DUF6875" evidence="1">
    <location>
        <begin position="10"/>
        <end position="182"/>
    </location>
</feature>
<keyword evidence="5" id="KW-1185">Reference proteome</keyword>
<dbReference type="Proteomes" id="UP000070598">
    <property type="component" value="Unassembled WGS sequence"/>
</dbReference>
<dbReference type="Proteomes" id="UP000070659">
    <property type="component" value="Unassembled WGS sequence"/>
</dbReference>
<comment type="caution">
    <text evidence="2">The sequence shown here is derived from an EMBL/GenBank/DDBJ whole genome shotgun (WGS) entry which is preliminary data.</text>
</comment>
<reference evidence="6" key="2">
    <citation type="submission" date="2015-02" db="EMBL/GenBank/DDBJ databases">
        <title>Physiological reanalysis, assessment of diazotrophy, and genome sequences of multiple isolates of Streptomyces thermoautotrophicus.</title>
        <authorList>
            <person name="MacKellar D.C."/>
            <person name="Lieber L."/>
            <person name="Norman J."/>
            <person name="Bolger A."/>
            <person name="Tobin C."/>
            <person name="Murray J.W."/>
            <person name="Friesen M."/>
            <person name="Prell J."/>
        </authorList>
    </citation>
    <scope>NUCLEOTIDE SEQUENCE [LARGE SCALE GENOMIC DNA]</scope>
    <source>
        <strain evidence="6">UBT1</strain>
    </source>
</reference>
<accession>A0A132MSK9</accession>
<dbReference type="STRING" id="1469144.LI90_1885"/>
<dbReference type="AlphaFoldDB" id="A0A132MSK9"/>
<evidence type="ECO:0000313" key="4">
    <source>
        <dbReference type="EMBL" id="KWX05225.1"/>
    </source>
</evidence>
<dbReference type="EMBL" id="JYIK01001123">
    <property type="protein sequence ID" value="KWX04310.1"/>
    <property type="molecule type" value="Genomic_DNA"/>
</dbReference>
<protein>
    <recommendedName>
        <fullName evidence="1">DUF6875 domain-containing protein</fullName>
    </recommendedName>
</protein>
<evidence type="ECO:0000313" key="3">
    <source>
        <dbReference type="EMBL" id="KWX04310.1"/>
    </source>
</evidence>
<reference evidence="5" key="3">
    <citation type="submission" date="2015-04" db="EMBL/GenBank/DDBJ databases">
        <title>Physiological reanalysis, assessment of diazotrophy, and genome sequences of multiple isolates of Streptomyces thermoautotrophicus.</title>
        <authorList>
            <person name="MacKellar D.C."/>
            <person name="Lieber L."/>
            <person name="Norman J."/>
            <person name="Bolger A."/>
            <person name="Tobin C."/>
            <person name="Murray J.W."/>
            <person name="Chang R."/>
            <person name="Ford T."/>
            <person name="Nguyen P.Q."/>
            <person name="Woodward J."/>
            <person name="Permingeat H."/>
            <person name="Joshi N.S."/>
            <person name="Silver P.A."/>
            <person name="Usadel B."/>
            <person name="Rutherford A.W."/>
            <person name="Friesen M."/>
            <person name="Prell J."/>
        </authorList>
    </citation>
    <scope>NUCLEOTIDE SEQUENCE [LARGE SCALE GENOMIC DNA]</scope>
    <source>
        <strain evidence="5">H1</strain>
    </source>
</reference>
<reference evidence="2" key="4">
    <citation type="submission" date="2015-04" db="EMBL/GenBank/DDBJ databases">
        <title>Physiological reanalysis, assessment of diazotrophy, and genome sequences of multiple isolates of Streptomyces thermoautotrophicus.</title>
        <authorList>
            <person name="MacKellar D.C."/>
            <person name="Lieber L."/>
            <person name="Norman J."/>
            <person name="Bolger A."/>
            <person name="Tobin C."/>
            <person name="Murray J.W."/>
            <person name="Woodward J."/>
            <person name="Friesen M."/>
            <person name="Prell J."/>
        </authorList>
    </citation>
    <scope>NUCLEOTIDE SEQUENCE [LARGE SCALE GENOMIC DNA]</scope>
    <source>
        <strain evidence="2">H1</strain>
    </source>
</reference>
<dbReference type="EMBL" id="LAXD01000001">
    <property type="protein sequence ID" value="KWX00857.1"/>
    <property type="molecule type" value="Genomic_DNA"/>
</dbReference>
<sequence>MRGDRMAVAWRWLTDYTAQPHPDLGRDGVVCPFMVRALRRGYVTMVEFDATEGDAALIALARKLRGDMERRGEEIGSDQIYLVSLVVPYGLPDPELKAMVGRVHATIKPEWVQRGFMAGDFWPDHETVGLHSDTFRPFASPIPMLGMRPMVPMDLLFFVKHERTAADRLTYLRYFRHVFRGKLNDYWQERLDAAEVEAERELATLSQEPPGKAR</sequence>
<reference evidence="3 7" key="1">
    <citation type="submission" date="2015-02" db="EMBL/GenBank/DDBJ databases">
        <title>Physiological reanalysis, assessment of diazotrophy, and genome sequences of multiple isolates of Streptomyces thermoautotrophicus.</title>
        <authorList>
            <person name="MacKellar D.C."/>
            <person name="Lieber L."/>
            <person name="Norman J."/>
            <person name="Bolger A."/>
            <person name="Tobin C."/>
            <person name="Murray J.W."/>
            <person name="Prell J."/>
        </authorList>
    </citation>
    <scope>NUCLEOTIDE SEQUENCE [LARGE SCALE GENOMIC DNA]</scope>
    <source>
        <strain evidence="3 7">UBT1</strain>
    </source>
</reference>
<dbReference type="RefSeq" id="WP_066886733.1">
    <property type="nucleotide sequence ID" value="NZ_JYIJ01000012.1"/>
</dbReference>
<dbReference type="OrthoDB" id="8420726at2"/>
<gene>
    <name evidence="2" type="ORF">LI90_1885</name>
    <name evidence="4" type="ORF">TH66_02750</name>
    <name evidence="3" type="ORF">TR74_24410</name>
</gene>
<evidence type="ECO:0000313" key="6">
    <source>
        <dbReference type="Proteomes" id="UP000070598"/>
    </source>
</evidence>
<evidence type="ECO:0000313" key="7">
    <source>
        <dbReference type="Proteomes" id="UP000070659"/>
    </source>
</evidence>
<dbReference type="Pfam" id="PF21780">
    <property type="entry name" value="DUF6875"/>
    <property type="match status" value="1"/>
</dbReference>
<evidence type="ECO:0000259" key="1">
    <source>
        <dbReference type="Pfam" id="PF21780"/>
    </source>
</evidence>
<dbReference type="PATRIC" id="fig|1469144.10.peg.2035"/>
<dbReference type="EMBL" id="JYIJ01000012">
    <property type="protein sequence ID" value="KWX05225.1"/>
    <property type="molecule type" value="Genomic_DNA"/>
</dbReference>
<dbReference type="InterPro" id="IPR049240">
    <property type="entry name" value="DUF6875"/>
</dbReference>
<name>A0A132MSK9_9ACTN</name>
<organism evidence="2 5">
    <name type="scientific">Carbonactinospora thermoautotrophica</name>
    <dbReference type="NCBI Taxonomy" id="1469144"/>
    <lineage>
        <taxon>Bacteria</taxon>
        <taxon>Bacillati</taxon>
        <taxon>Actinomycetota</taxon>
        <taxon>Actinomycetes</taxon>
        <taxon>Kitasatosporales</taxon>
        <taxon>Carbonactinosporaceae</taxon>
        <taxon>Carbonactinospora</taxon>
    </lineage>
</organism>
<proteinExistence type="predicted"/>
<dbReference type="Proteomes" id="UP000070188">
    <property type="component" value="Unassembled WGS sequence"/>
</dbReference>
<evidence type="ECO:0000313" key="2">
    <source>
        <dbReference type="EMBL" id="KWX00857.1"/>
    </source>
</evidence>